<keyword evidence="1" id="KW-0732">Signal</keyword>
<protein>
    <recommendedName>
        <fullName evidence="4">Outer membrane protein beta-barrel domain-containing protein</fullName>
    </recommendedName>
</protein>
<evidence type="ECO:0000313" key="2">
    <source>
        <dbReference type="EMBL" id="MDT0632113.1"/>
    </source>
</evidence>
<accession>A0ABU3BS43</accession>
<name>A0ABU3BS43_9BACT</name>
<dbReference type="Proteomes" id="UP001267426">
    <property type="component" value="Unassembled WGS sequence"/>
</dbReference>
<gene>
    <name evidence="2" type="ORF">RM540_10190</name>
</gene>
<sequence length="250" mass="25260">MRLLVTALALTFAPLAAAQVAAPPATPPASEAAASETAPPVGSLPTGFFGEVSASGGYGGSGIGLITTRTGAIGYHLPSGLSVGAYASRSDFGDISTSFVIGPEVQYERALSDRTTLNLDLNGGLGFYRGLGADVAQYRANGVGSRLEGSVTRRFALGRGVSLATTGGLYGGATYSLNDSDFAFDRGAKLGAHAGAILGLQAEFEAFGGRFAIGPYGGVPLVSTETLGGIGFDAYRSRGGRSRGLIGFTF</sequence>
<feature type="chain" id="PRO_5046001903" description="Outer membrane protein beta-barrel domain-containing protein" evidence="1">
    <location>
        <begin position="19"/>
        <end position="250"/>
    </location>
</feature>
<dbReference type="RefSeq" id="WP_311663726.1">
    <property type="nucleotide sequence ID" value="NZ_JAVRHT010000021.1"/>
</dbReference>
<comment type="caution">
    <text evidence="2">The sequence shown here is derived from an EMBL/GenBank/DDBJ whole genome shotgun (WGS) entry which is preliminary data.</text>
</comment>
<keyword evidence="3" id="KW-1185">Reference proteome</keyword>
<proteinExistence type="predicted"/>
<evidence type="ECO:0000313" key="3">
    <source>
        <dbReference type="Proteomes" id="UP001267426"/>
    </source>
</evidence>
<organism evidence="2 3">
    <name type="scientific">Rubrivirga litoralis</name>
    <dbReference type="NCBI Taxonomy" id="3075598"/>
    <lineage>
        <taxon>Bacteria</taxon>
        <taxon>Pseudomonadati</taxon>
        <taxon>Rhodothermota</taxon>
        <taxon>Rhodothermia</taxon>
        <taxon>Rhodothermales</taxon>
        <taxon>Rubricoccaceae</taxon>
        <taxon>Rubrivirga</taxon>
    </lineage>
</organism>
<reference evidence="2 3" key="1">
    <citation type="submission" date="2023-09" db="EMBL/GenBank/DDBJ databases">
        <authorList>
            <person name="Rey-Velasco X."/>
        </authorList>
    </citation>
    <scope>NUCLEOTIDE SEQUENCE [LARGE SCALE GENOMIC DNA]</scope>
    <source>
        <strain evidence="2 3">F394</strain>
    </source>
</reference>
<evidence type="ECO:0000256" key="1">
    <source>
        <dbReference type="SAM" id="SignalP"/>
    </source>
</evidence>
<dbReference type="EMBL" id="JAVRHT010000021">
    <property type="protein sequence ID" value="MDT0632113.1"/>
    <property type="molecule type" value="Genomic_DNA"/>
</dbReference>
<evidence type="ECO:0008006" key="4">
    <source>
        <dbReference type="Google" id="ProtNLM"/>
    </source>
</evidence>
<feature type="signal peptide" evidence="1">
    <location>
        <begin position="1"/>
        <end position="18"/>
    </location>
</feature>